<protein>
    <submittedName>
        <fullName evidence="1">Uncharacterized protein</fullName>
    </submittedName>
</protein>
<proteinExistence type="predicted"/>
<keyword evidence="2" id="KW-1185">Reference proteome</keyword>
<comment type="caution">
    <text evidence="1">The sequence shown here is derived from an EMBL/GenBank/DDBJ whole genome shotgun (WGS) entry which is preliminary data.</text>
</comment>
<reference evidence="1 2" key="1">
    <citation type="journal article" date="2021" name="bioRxiv">
        <title>The Gossypium anomalum genome as a resource for cotton improvement and evolutionary analysis of hybrid incompatibility.</title>
        <authorList>
            <person name="Grover C.E."/>
            <person name="Yuan D."/>
            <person name="Arick M.A."/>
            <person name="Miller E.R."/>
            <person name="Hu G."/>
            <person name="Peterson D.G."/>
            <person name="Wendel J.F."/>
            <person name="Udall J.A."/>
        </authorList>
    </citation>
    <scope>NUCLEOTIDE SEQUENCE [LARGE SCALE GENOMIC DNA]</scope>
    <source>
        <strain evidence="1">JFW-Udall</strain>
        <tissue evidence="1">Leaf</tissue>
    </source>
</reference>
<evidence type="ECO:0000313" key="2">
    <source>
        <dbReference type="Proteomes" id="UP000701853"/>
    </source>
</evidence>
<dbReference type="EMBL" id="JAHUZN010000004">
    <property type="protein sequence ID" value="KAG8496171.1"/>
    <property type="molecule type" value="Genomic_DNA"/>
</dbReference>
<gene>
    <name evidence="1" type="ORF">CXB51_009537</name>
</gene>
<evidence type="ECO:0000313" key="1">
    <source>
        <dbReference type="EMBL" id="KAG8496171.1"/>
    </source>
</evidence>
<dbReference type="Proteomes" id="UP000701853">
    <property type="component" value="Chromosome 4"/>
</dbReference>
<name>A0A8J5ZBW0_9ROSI</name>
<organism evidence="1 2">
    <name type="scientific">Gossypium anomalum</name>
    <dbReference type="NCBI Taxonomy" id="47600"/>
    <lineage>
        <taxon>Eukaryota</taxon>
        <taxon>Viridiplantae</taxon>
        <taxon>Streptophyta</taxon>
        <taxon>Embryophyta</taxon>
        <taxon>Tracheophyta</taxon>
        <taxon>Spermatophyta</taxon>
        <taxon>Magnoliopsida</taxon>
        <taxon>eudicotyledons</taxon>
        <taxon>Gunneridae</taxon>
        <taxon>Pentapetalae</taxon>
        <taxon>rosids</taxon>
        <taxon>malvids</taxon>
        <taxon>Malvales</taxon>
        <taxon>Malvaceae</taxon>
        <taxon>Malvoideae</taxon>
        <taxon>Gossypium</taxon>
    </lineage>
</organism>
<accession>A0A8J5ZBW0</accession>
<sequence length="137" mass="16036">MLLFTIYPSLRFNEYRLLWHNLKVVDSHNLPWIATRDFNEIISSIEKLIVHLQSHSYMREFHDCDQELPSPTLGVSLVLSKKELTIQTSLSPYIEFRKSPCGGSLRFLTNLLACLQIEFNGVLKEEEILWVLKSWVN</sequence>
<dbReference type="AlphaFoldDB" id="A0A8J5ZBW0"/>